<name>A0A6G1LJR5_9PEZI</name>
<dbReference type="GO" id="GO:1990904">
    <property type="term" value="C:ribonucleoprotein complex"/>
    <property type="evidence" value="ECO:0007669"/>
    <property type="project" value="TreeGrafter"/>
</dbReference>
<protein>
    <recommendedName>
        <fullName evidence="4">Nuclear segregation protein</fullName>
    </recommendedName>
</protein>
<dbReference type="GO" id="GO:0008298">
    <property type="term" value="P:intracellular mRNA localization"/>
    <property type="evidence" value="ECO:0007669"/>
    <property type="project" value="TreeGrafter"/>
</dbReference>
<feature type="compositionally biased region" description="Basic and acidic residues" evidence="1">
    <location>
        <begin position="76"/>
        <end position="86"/>
    </location>
</feature>
<evidence type="ECO:0000313" key="3">
    <source>
        <dbReference type="Proteomes" id="UP000799436"/>
    </source>
</evidence>
<dbReference type="EMBL" id="ML995814">
    <property type="protein sequence ID" value="KAF2772668.1"/>
    <property type="molecule type" value="Genomic_DNA"/>
</dbReference>
<reference evidence="2" key="1">
    <citation type="journal article" date="2020" name="Stud. Mycol.">
        <title>101 Dothideomycetes genomes: a test case for predicting lifestyles and emergence of pathogens.</title>
        <authorList>
            <person name="Haridas S."/>
            <person name="Albert R."/>
            <person name="Binder M."/>
            <person name="Bloem J."/>
            <person name="Labutti K."/>
            <person name="Salamov A."/>
            <person name="Andreopoulos B."/>
            <person name="Baker S."/>
            <person name="Barry K."/>
            <person name="Bills G."/>
            <person name="Bluhm B."/>
            <person name="Cannon C."/>
            <person name="Castanera R."/>
            <person name="Culley D."/>
            <person name="Daum C."/>
            <person name="Ezra D."/>
            <person name="Gonzalez J."/>
            <person name="Henrissat B."/>
            <person name="Kuo A."/>
            <person name="Liang C."/>
            <person name="Lipzen A."/>
            <person name="Lutzoni F."/>
            <person name="Magnuson J."/>
            <person name="Mondo S."/>
            <person name="Nolan M."/>
            <person name="Ohm R."/>
            <person name="Pangilinan J."/>
            <person name="Park H.-J."/>
            <person name="Ramirez L."/>
            <person name="Alfaro M."/>
            <person name="Sun H."/>
            <person name="Tritt A."/>
            <person name="Yoshinaga Y."/>
            <person name="Zwiers L.-H."/>
            <person name="Turgeon B."/>
            <person name="Goodwin S."/>
            <person name="Spatafora J."/>
            <person name="Crous P."/>
            <person name="Grigoriev I."/>
        </authorList>
    </citation>
    <scope>NUCLEOTIDE SEQUENCE</scope>
    <source>
        <strain evidence="2">CBS 116005</strain>
    </source>
</reference>
<dbReference type="Proteomes" id="UP000799436">
    <property type="component" value="Unassembled WGS sequence"/>
</dbReference>
<accession>A0A6G1LJR5</accession>
<keyword evidence="3" id="KW-1185">Reference proteome</keyword>
<feature type="compositionally biased region" description="Polar residues" evidence="1">
    <location>
        <begin position="90"/>
        <end position="103"/>
    </location>
</feature>
<feature type="compositionally biased region" description="Polar residues" evidence="1">
    <location>
        <begin position="382"/>
        <end position="393"/>
    </location>
</feature>
<proteinExistence type="predicted"/>
<feature type="compositionally biased region" description="Basic and acidic residues" evidence="1">
    <location>
        <begin position="435"/>
        <end position="482"/>
    </location>
</feature>
<feature type="compositionally biased region" description="Basic and acidic residues" evidence="1">
    <location>
        <begin position="31"/>
        <end position="46"/>
    </location>
</feature>
<feature type="compositionally biased region" description="Basic and acidic residues" evidence="1">
    <location>
        <begin position="108"/>
        <end position="129"/>
    </location>
</feature>
<feature type="region of interest" description="Disordered" evidence="1">
    <location>
        <begin position="363"/>
        <end position="401"/>
    </location>
</feature>
<sequence>MADLAIPSAAKLSTIDAGAQPKDNKAAAPAKPERPDEEKYKAELAKAEKEWRAAEEKFKSIRSKLDLAQPNNKELPTSKRQQELRAELQQIRTQQQSSKSSRGQILDQIKRKDDRLKEQINKQKTERSKSQFKSVDDIQNEIDRLQKQVDSGNMRIVDEKKALADISQLNRQKKSFGTLDDAQKGIDQLKAEIAELRKTLDDPESKALSERYTQIQAELDKIKAEQDDVYKNLKTLRDERTKALDDQQKKYLNVKEIKDKYYQANRAARDYEREARRIRDEKRRAENEAYHRGRRQEAAKAKLEDASAPAFEVELRVARSLLAHFDPSSVAKQEASGPGKYAATASRTIDASGIKGTALKKKGDEEENYFVGAGGKKKNQRNRGQASGTSSPAPESKFNLDIGTIDSFGRLGIDPPMSQAGVPTVVEKLKEKIDFWKSDQDRKTKENIAKAQAEIEKLETEAQEADSKQGERSTETGRKPAAEKQQVNGSASASAQQQQEKDAVADAAEDLEKAKIEDATAPEGGA</sequence>
<feature type="compositionally biased region" description="Basic and acidic residues" evidence="1">
    <location>
        <begin position="499"/>
        <end position="518"/>
    </location>
</feature>
<evidence type="ECO:0000313" key="2">
    <source>
        <dbReference type="EMBL" id="KAF2772668.1"/>
    </source>
</evidence>
<dbReference type="OrthoDB" id="2195113at2759"/>
<dbReference type="GO" id="GO:0003729">
    <property type="term" value="F:mRNA binding"/>
    <property type="evidence" value="ECO:0007669"/>
    <property type="project" value="TreeGrafter"/>
</dbReference>
<feature type="region of interest" description="Disordered" evidence="1">
    <location>
        <begin position="435"/>
        <end position="526"/>
    </location>
</feature>
<evidence type="ECO:0000256" key="1">
    <source>
        <dbReference type="SAM" id="MobiDB-lite"/>
    </source>
</evidence>
<feature type="region of interest" description="Disordered" evidence="1">
    <location>
        <begin position="60"/>
        <end position="136"/>
    </location>
</feature>
<feature type="region of interest" description="Disordered" evidence="1">
    <location>
        <begin position="1"/>
        <end position="46"/>
    </location>
</feature>
<dbReference type="GO" id="GO:0005783">
    <property type="term" value="C:endoplasmic reticulum"/>
    <property type="evidence" value="ECO:0007669"/>
    <property type="project" value="TreeGrafter"/>
</dbReference>
<dbReference type="PANTHER" id="PTHR31027">
    <property type="entry name" value="NUCLEAR SEGREGATION PROTEIN BFR1"/>
    <property type="match status" value="1"/>
</dbReference>
<dbReference type="InterPro" id="IPR039604">
    <property type="entry name" value="Bfr1"/>
</dbReference>
<dbReference type="AlphaFoldDB" id="A0A6G1LJR5"/>
<dbReference type="GO" id="GO:0042175">
    <property type="term" value="C:nuclear outer membrane-endoplasmic reticulum membrane network"/>
    <property type="evidence" value="ECO:0007669"/>
    <property type="project" value="TreeGrafter"/>
</dbReference>
<organism evidence="2 3">
    <name type="scientific">Teratosphaeria nubilosa</name>
    <dbReference type="NCBI Taxonomy" id="161662"/>
    <lineage>
        <taxon>Eukaryota</taxon>
        <taxon>Fungi</taxon>
        <taxon>Dikarya</taxon>
        <taxon>Ascomycota</taxon>
        <taxon>Pezizomycotina</taxon>
        <taxon>Dothideomycetes</taxon>
        <taxon>Dothideomycetidae</taxon>
        <taxon>Mycosphaerellales</taxon>
        <taxon>Teratosphaeriaceae</taxon>
        <taxon>Teratosphaeria</taxon>
    </lineage>
</organism>
<feature type="region of interest" description="Disordered" evidence="1">
    <location>
        <begin position="281"/>
        <end position="301"/>
    </location>
</feature>
<evidence type="ECO:0008006" key="4">
    <source>
        <dbReference type="Google" id="ProtNLM"/>
    </source>
</evidence>
<dbReference type="PANTHER" id="PTHR31027:SF2">
    <property type="entry name" value="LEBERCILIN DOMAIN-CONTAINING PROTEIN"/>
    <property type="match status" value="1"/>
</dbReference>
<gene>
    <name evidence="2" type="ORF">EJ03DRAFT_387690</name>
</gene>